<accession>A0A0S2TFG1</accession>
<keyword evidence="6" id="KW-0274">FAD</keyword>
<evidence type="ECO:0000256" key="6">
    <source>
        <dbReference type="ARBA" id="ARBA00022827"/>
    </source>
</evidence>
<sequence length="247" mass="28064">MATPIQGRVVEKKLWTPRLVSLRFEADVQPFKAGQFLRVALELGGDLVGRPYSFVNSPEEWPHEIYFNIVEQGQLSPRLAALEPGDALWVNPVANGFLTLDEIPEVRHLWLLATGTGIGPFLSMLKTDGPWRRFDKIVLGHNVREARELTYQDSIDHLLQRHGEQLSYTPLVSREHVTYTLHGRIPINILNGNLEQHAGIKISPADSHVMLCGNSGMIEQTVELLAERGMKRHRRREHGHISSEQYF</sequence>
<name>A0A0S2TFG1_9GAMM</name>
<dbReference type="SUPFAM" id="SSF63380">
    <property type="entry name" value="Riboflavin synthase domain-like"/>
    <property type="match status" value="1"/>
</dbReference>
<dbReference type="Pfam" id="PF00175">
    <property type="entry name" value="NAD_binding_1"/>
    <property type="match status" value="1"/>
</dbReference>
<dbReference type="EMBL" id="CP013099">
    <property type="protein sequence ID" value="ALP53887.1"/>
    <property type="molecule type" value="Genomic_DNA"/>
</dbReference>
<dbReference type="PROSITE" id="PS51384">
    <property type="entry name" value="FAD_FR"/>
    <property type="match status" value="1"/>
</dbReference>
<evidence type="ECO:0000256" key="9">
    <source>
        <dbReference type="ARBA" id="ARBA00047776"/>
    </source>
</evidence>
<evidence type="ECO:0000256" key="4">
    <source>
        <dbReference type="ARBA" id="ARBA00022630"/>
    </source>
</evidence>
<dbReference type="GO" id="GO:0042167">
    <property type="term" value="P:heme catabolic process"/>
    <property type="evidence" value="ECO:0007669"/>
    <property type="project" value="TreeGrafter"/>
</dbReference>
<protein>
    <recommendedName>
        <fullName evidence="3">ferredoxin--NADP(+) reductase</fullName>
        <ecNumber evidence="3">1.18.1.2</ecNumber>
    </recommendedName>
</protein>
<feature type="domain" description="FAD-binding FR-type" evidence="10">
    <location>
        <begin position="2"/>
        <end position="101"/>
    </location>
</feature>
<dbReference type="InterPro" id="IPR033892">
    <property type="entry name" value="FNR_bac"/>
</dbReference>
<evidence type="ECO:0000313" key="12">
    <source>
        <dbReference type="Proteomes" id="UP000055136"/>
    </source>
</evidence>
<evidence type="ECO:0000256" key="1">
    <source>
        <dbReference type="ARBA" id="ARBA00001974"/>
    </source>
</evidence>
<gene>
    <name evidence="11" type="ORF">Tel_12500</name>
</gene>
<dbReference type="Gene3D" id="3.40.50.80">
    <property type="entry name" value="Nucleotide-binding domain of ferredoxin-NADP reductase (FNR) module"/>
    <property type="match status" value="1"/>
</dbReference>
<dbReference type="InterPro" id="IPR017927">
    <property type="entry name" value="FAD-bd_FR_type"/>
</dbReference>
<evidence type="ECO:0000313" key="11">
    <source>
        <dbReference type="EMBL" id="ALP53887.1"/>
    </source>
</evidence>
<keyword evidence="7" id="KW-0521">NADP</keyword>
<comment type="catalytic activity">
    <reaction evidence="9">
        <text>2 reduced [2Fe-2S]-[ferredoxin] + NADP(+) + H(+) = 2 oxidized [2Fe-2S]-[ferredoxin] + NADPH</text>
        <dbReference type="Rhea" id="RHEA:20125"/>
        <dbReference type="Rhea" id="RHEA-COMP:10000"/>
        <dbReference type="Rhea" id="RHEA-COMP:10001"/>
        <dbReference type="ChEBI" id="CHEBI:15378"/>
        <dbReference type="ChEBI" id="CHEBI:33737"/>
        <dbReference type="ChEBI" id="CHEBI:33738"/>
        <dbReference type="ChEBI" id="CHEBI:57783"/>
        <dbReference type="ChEBI" id="CHEBI:58349"/>
        <dbReference type="EC" id="1.18.1.2"/>
    </reaction>
</comment>
<dbReference type="KEGG" id="tee:Tel_12500"/>
<keyword evidence="4" id="KW-0285">Flavoprotein</keyword>
<dbReference type="SUPFAM" id="SSF52343">
    <property type="entry name" value="Ferredoxin reductase-like, C-terminal NADP-linked domain"/>
    <property type="match status" value="1"/>
</dbReference>
<evidence type="ECO:0000256" key="2">
    <source>
        <dbReference type="ARBA" id="ARBA00008312"/>
    </source>
</evidence>
<dbReference type="InterPro" id="IPR051930">
    <property type="entry name" value="FNR_type-1"/>
</dbReference>
<evidence type="ECO:0000256" key="3">
    <source>
        <dbReference type="ARBA" id="ARBA00013223"/>
    </source>
</evidence>
<proteinExistence type="inferred from homology"/>
<comment type="cofactor">
    <cofactor evidence="1">
        <name>FAD</name>
        <dbReference type="ChEBI" id="CHEBI:57692"/>
    </cofactor>
</comment>
<evidence type="ECO:0000259" key="10">
    <source>
        <dbReference type="PROSITE" id="PS51384"/>
    </source>
</evidence>
<dbReference type="EC" id="1.18.1.2" evidence="3"/>
<evidence type="ECO:0000256" key="8">
    <source>
        <dbReference type="ARBA" id="ARBA00023002"/>
    </source>
</evidence>
<comment type="similarity">
    <text evidence="2">Belongs to the ferredoxin--NADP reductase type 1 family.</text>
</comment>
<dbReference type="CDD" id="cd06195">
    <property type="entry name" value="FNR1"/>
    <property type="match status" value="1"/>
</dbReference>
<evidence type="ECO:0000256" key="7">
    <source>
        <dbReference type="ARBA" id="ARBA00022857"/>
    </source>
</evidence>
<keyword evidence="12" id="KW-1185">Reference proteome</keyword>
<dbReference type="GO" id="GO:0000166">
    <property type="term" value="F:nucleotide binding"/>
    <property type="evidence" value="ECO:0007669"/>
    <property type="project" value="UniProtKB-KW"/>
</dbReference>
<dbReference type="InterPro" id="IPR039261">
    <property type="entry name" value="FNR_nucleotide-bd"/>
</dbReference>
<reference evidence="11" key="1">
    <citation type="submission" date="2015-10" db="EMBL/GenBank/DDBJ databases">
        <title>Description of Candidatus Tenderia electrophaga gen. nov, sp. nov., an Uncultivated Electroautotroph from a Biocathode Enrichment.</title>
        <authorList>
            <person name="Eddie B.J."/>
            <person name="Malanoski A.P."/>
            <person name="Wang Z."/>
            <person name="Hall R.J."/>
            <person name="Oh S.D."/>
            <person name="Heiner C."/>
            <person name="Lin B."/>
            <person name="Strycharz-Glaven S.M."/>
        </authorList>
    </citation>
    <scope>NUCLEOTIDE SEQUENCE [LARGE SCALE GENOMIC DNA]</scope>
    <source>
        <strain evidence="11">NRL1</strain>
    </source>
</reference>
<dbReference type="PANTHER" id="PTHR47878:SF1">
    <property type="entry name" value="FLAVODOXIN_FERREDOXIN--NADP REDUCTASE"/>
    <property type="match status" value="1"/>
</dbReference>
<dbReference type="PANTHER" id="PTHR47878">
    <property type="entry name" value="OXIDOREDUCTASE FAD/NAD(P)-BINDING DOMAIN PROTEIN"/>
    <property type="match status" value="1"/>
</dbReference>
<dbReference type="Proteomes" id="UP000055136">
    <property type="component" value="Chromosome"/>
</dbReference>
<keyword evidence="8" id="KW-0560">Oxidoreductase</keyword>
<dbReference type="AlphaFoldDB" id="A0A0S2TFG1"/>
<dbReference type="STRING" id="1748243.Tel_12500"/>
<dbReference type="Gene3D" id="2.40.30.10">
    <property type="entry name" value="Translation factors"/>
    <property type="match status" value="1"/>
</dbReference>
<evidence type="ECO:0000256" key="5">
    <source>
        <dbReference type="ARBA" id="ARBA00022741"/>
    </source>
</evidence>
<dbReference type="InterPro" id="IPR017938">
    <property type="entry name" value="Riboflavin_synthase-like_b-brl"/>
</dbReference>
<dbReference type="GO" id="GO:0004324">
    <property type="term" value="F:ferredoxin-NADP+ reductase activity"/>
    <property type="evidence" value="ECO:0007669"/>
    <property type="project" value="UniProtKB-EC"/>
</dbReference>
<organism evidence="11 12">
    <name type="scientific">Candidatus Tenderia electrophaga</name>
    <dbReference type="NCBI Taxonomy" id="1748243"/>
    <lineage>
        <taxon>Bacteria</taxon>
        <taxon>Pseudomonadati</taxon>
        <taxon>Pseudomonadota</taxon>
        <taxon>Gammaproteobacteria</taxon>
        <taxon>Candidatus Tenderiales</taxon>
        <taxon>Candidatus Tenderiaceae</taxon>
        <taxon>Candidatus Tenderia</taxon>
    </lineage>
</organism>
<dbReference type="InterPro" id="IPR001433">
    <property type="entry name" value="OxRdtase_FAD/NAD-bd"/>
</dbReference>
<keyword evidence="5" id="KW-0547">Nucleotide-binding</keyword>
<dbReference type="GO" id="GO:0034599">
    <property type="term" value="P:cellular response to oxidative stress"/>
    <property type="evidence" value="ECO:0007669"/>
    <property type="project" value="TreeGrafter"/>
</dbReference>